<dbReference type="EMBL" id="LUKD01000005">
    <property type="protein sequence ID" value="KYG65039.1"/>
    <property type="molecule type" value="Genomic_DNA"/>
</dbReference>
<keyword evidence="1" id="KW-0732">Signal</keyword>
<protein>
    <recommendedName>
        <fullName evidence="2">Outer membrane protein beta-barrel domain-containing protein</fullName>
    </recommendedName>
</protein>
<dbReference type="OrthoDB" id="947434at2"/>
<feature type="domain" description="Outer membrane protein beta-barrel" evidence="2">
    <location>
        <begin position="57"/>
        <end position="219"/>
    </location>
</feature>
<feature type="signal peptide" evidence="1">
    <location>
        <begin position="1"/>
        <end position="22"/>
    </location>
</feature>
<dbReference type="RefSeq" id="WP_063206701.1">
    <property type="nucleotide sequence ID" value="NZ_LUKD01000005.1"/>
</dbReference>
<dbReference type="AlphaFoldDB" id="A0A161QFX2"/>
<reference evidence="3 4" key="1">
    <citation type="submission" date="2016-03" db="EMBL/GenBank/DDBJ databases">
        <authorList>
            <person name="Ploux O."/>
        </authorList>
    </citation>
    <scope>NUCLEOTIDE SEQUENCE [LARGE SCALE GENOMIC DNA]</scope>
    <source>
        <strain evidence="3 4">EC13</strain>
    </source>
</reference>
<name>A0A161QFX2_BDEBC</name>
<evidence type="ECO:0000313" key="4">
    <source>
        <dbReference type="Proteomes" id="UP000075799"/>
    </source>
</evidence>
<evidence type="ECO:0000313" key="3">
    <source>
        <dbReference type="EMBL" id="KYG65039.1"/>
    </source>
</evidence>
<dbReference type="InterPro" id="IPR025665">
    <property type="entry name" value="Beta-barrel_OMP_2"/>
</dbReference>
<evidence type="ECO:0000256" key="1">
    <source>
        <dbReference type="SAM" id="SignalP"/>
    </source>
</evidence>
<feature type="chain" id="PRO_5007825181" description="Outer membrane protein beta-barrel domain-containing protein" evidence="1">
    <location>
        <begin position="23"/>
        <end position="244"/>
    </location>
</feature>
<sequence>MKTKIFVTAASIVMGFSSIASAKSFKSMRNNQGAAGYSRMDAIEPRSSFVHLEPVIGYTSSTFGGVEGKNGAELETIGGMQAGLGLRLGRSQLQFETGLYYSERGAKLSYPYSSDDVIVAPGRAAFDYKFKYLEAPLYVRYAFQDPEATHFFIKGGGVVGLLQEAKMTGTGGLTGSVDIKDSANETDFRAGLGVGGVLRINNMFSVLIQGDYQLGLNKVNKESAEGTEIKNSSVALSTGLVFDI</sequence>
<accession>A0A161QFX2</accession>
<organism evidence="3 4">
    <name type="scientific">Bdellovibrio bacteriovorus</name>
    <dbReference type="NCBI Taxonomy" id="959"/>
    <lineage>
        <taxon>Bacteria</taxon>
        <taxon>Pseudomonadati</taxon>
        <taxon>Bdellovibrionota</taxon>
        <taxon>Bdellovibrionia</taxon>
        <taxon>Bdellovibrionales</taxon>
        <taxon>Pseudobdellovibrionaceae</taxon>
        <taxon>Bdellovibrio</taxon>
    </lineage>
</organism>
<proteinExistence type="predicted"/>
<gene>
    <name evidence="3" type="ORF">AZI87_10705</name>
</gene>
<dbReference type="Pfam" id="PF13568">
    <property type="entry name" value="OMP_b-brl_2"/>
    <property type="match status" value="1"/>
</dbReference>
<dbReference type="Proteomes" id="UP000075799">
    <property type="component" value="Unassembled WGS sequence"/>
</dbReference>
<comment type="caution">
    <text evidence="3">The sequence shown here is derived from an EMBL/GenBank/DDBJ whole genome shotgun (WGS) entry which is preliminary data.</text>
</comment>
<evidence type="ECO:0000259" key="2">
    <source>
        <dbReference type="Pfam" id="PF13568"/>
    </source>
</evidence>